<dbReference type="AlphaFoldDB" id="A0ABD5PF00"/>
<evidence type="ECO:0000313" key="3">
    <source>
        <dbReference type="EMBL" id="MFC4359465.1"/>
    </source>
</evidence>
<keyword evidence="4" id="KW-1185">Reference proteome</keyword>
<name>A0ABD5PF00_9EURY</name>
<evidence type="ECO:0000313" key="4">
    <source>
        <dbReference type="Proteomes" id="UP001595921"/>
    </source>
</evidence>
<dbReference type="PIRSF" id="PIRSF006276">
    <property type="entry name" value="UspA"/>
    <property type="match status" value="1"/>
</dbReference>
<feature type="domain" description="UspA" evidence="2">
    <location>
        <begin position="1"/>
        <end position="139"/>
    </location>
</feature>
<reference evidence="3 4" key="1">
    <citation type="journal article" date="2019" name="Int. J. Syst. Evol. Microbiol.">
        <title>The Global Catalogue of Microorganisms (GCM) 10K type strain sequencing project: providing services to taxonomists for standard genome sequencing and annotation.</title>
        <authorList>
            <consortium name="The Broad Institute Genomics Platform"/>
            <consortium name="The Broad Institute Genome Sequencing Center for Infectious Disease"/>
            <person name="Wu L."/>
            <person name="Ma J."/>
        </authorList>
    </citation>
    <scope>NUCLEOTIDE SEQUENCE [LARGE SCALE GENOMIC DNA]</scope>
    <source>
        <strain evidence="3 4">CGMCC 1.12553</strain>
    </source>
</reference>
<dbReference type="InterPro" id="IPR014729">
    <property type="entry name" value="Rossmann-like_a/b/a_fold"/>
</dbReference>
<dbReference type="Pfam" id="PF00582">
    <property type="entry name" value="Usp"/>
    <property type="match status" value="1"/>
</dbReference>
<gene>
    <name evidence="3" type="ORF">ACFO0N_16095</name>
</gene>
<dbReference type="InterPro" id="IPR006015">
    <property type="entry name" value="Universal_stress_UspA"/>
</dbReference>
<dbReference type="PANTHER" id="PTHR46268">
    <property type="entry name" value="STRESS RESPONSE PROTEIN NHAX"/>
    <property type="match status" value="1"/>
</dbReference>
<evidence type="ECO:0000259" key="2">
    <source>
        <dbReference type="Pfam" id="PF00582"/>
    </source>
</evidence>
<dbReference type="PANTHER" id="PTHR46268:SF6">
    <property type="entry name" value="UNIVERSAL STRESS PROTEIN UP12"/>
    <property type="match status" value="1"/>
</dbReference>
<sequence>MYEHILLPTDGSESAEAAIDHAIDLAVRYDATLHVLYVVDTAAFGDLPHDTSVVLEGFEEVGRAAVERVADRARETGVPVETDLVHGLPRDEIVDYVEAEGIDLVVMGTHGRTGLGRMVLGSTTERVVRRSPVPVVTVRHPESNIRSPE</sequence>
<comment type="caution">
    <text evidence="3">The sequence shown here is derived from an EMBL/GenBank/DDBJ whole genome shotgun (WGS) entry which is preliminary data.</text>
</comment>
<dbReference type="EMBL" id="JBHSDS010000008">
    <property type="protein sequence ID" value="MFC4359465.1"/>
    <property type="molecule type" value="Genomic_DNA"/>
</dbReference>
<accession>A0ABD5PF00</accession>
<dbReference type="PRINTS" id="PR01438">
    <property type="entry name" value="UNVRSLSTRESS"/>
</dbReference>
<organism evidence="3 4">
    <name type="scientific">Halobium salinum</name>
    <dbReference type="NCBI Taxonomy" id="1364940"/>
    <lineage>
        <taxon>Archaea</taxon>
        <taxon>Methanobacteriati</taxon>
        <taxon>Methanobacteriota</taxon>
        <taxon>Stenosarchaea group</taxon>
        <taxon>Halobacteria</taxon>
        <taxon>Halobacteriales</taxon>
        <taxon>Haloferacaceae</taxon>
        <taxon>Halobium</taxon>
    </lineage>
</organism>
<proteinExistence type="inferred from homology"/>
<comment type="similarity">
    <text evidence="1">Belongs to the universal stress protein A family.</text>
</comment>
<dbReference type="RefSeq" id="WP_267621733.1">
    <property type="nucleotide sequence ID" value="NZ_JAODIW010000006.1"/>
</dbReference>
<dbReference type="InterPro" id="IPR006016">
    <property type="entry name" value="UspA"/>
</dbReference>
<protein>
    <submittedName>
        <fullName evidence="3">Universal stress protein</fullName>
    </submittedName>
</protein>
<evidence type="ECO:0000256" key="1">
    <source>
        <dbReference type="ARBA" id="ARBA00008791"/>
    </source>
</evidence>
<dbReference type="SUPFAM" id="SSF52402">
    <property type="entry name" value="Adenine nucleotide alpha hydrolases-like"/>
    <property type="match status" value="1"/>
</dbReference>
<dbReference type="Proteomes" id="UP001595921">
    <property type="component" value="Unassembled WGS sequence"/>
</dbReference>
<dbReference type="Gene3D" id="3.40.50.620">
    <property type="entry name" value="HUPs"/>
    <property type="match status" value="1"/>
</dbReference>
<dbReference type="CDD" id="cd00293">
    <property type="entry name" value="USP-like"/>
    <property type="match status" value="1"/>
</dbReference>